<comment type="subcellular location">
    <subcellularLocation>
        <location evidence="1">Host cell</location>
    </subcellularLocation>
    <subcellularLocation>
        <location evidence="2">Secreted</location>
    </subcellularLocation>
</comment>
<accession>A0A9P6KB41</accession>
<dbReference type="InterPro" id="IPR045379">
    <property type="entry name" value="Crinkler_N"/>
</dbReference>
<feature type="domain" description="Crinkler effector protein N-terminal" evidence="4">
    <location>
        <begin position="6"/>
        <end position="105"/>
    </location>
</feature>
<evidence type="ECO:0000256" key="3">
    <source>
        <dbReference type="ARBA" id="ARBA00022525"/>
    </source>
</evidence>
<dbReference type="Pfam" id="PF20147">
    <property type="entry name" value="Crinkler"/>
    <property type="match status" value="1"/>
</dbReference>
<dbReference type="Proteomes" id="UP000780801">
    <property type="component" value="Unassembled WGS sequence"/>
</dbReference>
<evidence type="ECO:0000256" key="1">
    <source>
        <dbReference type="ARBA" id="ARBA00004340"/>
    </source>
</evidence>
<sequence length="264" mass="29417">MTANPLTLFCLVDGKANAFSVEIESTKTVDALKKLIKDEKAPRFNDVAADELTLWRVSVPVPPKKNRKEIWLADIPSKEELDETDDIVDVFKELPPKKTIHIIVQRPPRQVHAPVPARSSPPLAEQETEAFQMHIERIKKEFFQPGAVISDFLRKFVEGEISLPEADCCVKGLPKAWLRSSSFAQKSARPALYLLHPTQPHQTTSTTTPPSVAALETISNFQNNDMITFFGVSGCGKTRAVVEMLAQTWGFYLNGSQADRGSMD</sequence>
<evidence type="ECO:0000256" key="2">
    <source>
        <dbReference type="ARBA" id="ARBA00004613"/>
    </source>
</evidence>
<name>A0A9P6KB41_9FUNG</name>
<dbReference type="OrthoDB" id="2393824at2759"/>
<comment type="caution">
    <text evidence="5">The sequence shown here is derived from an EMBL/GenBank/DDBJ whole genome shotgun (WGS) entry which is preliminary data.</text>
</comment>
<dbReference type="EMBL" id="JAABOA010003685">
    <property type="protein sequence ID" value="KAF9578408.1"/>
    <property type="molecule type" value="Genomic_DNA"/>
</dbReference>
<dbReference type="AlphaFoldDB" id="A0A9P6KB41"/>
<organism evidence="5 6">
    <name type="scientific">Lunasporangiospora selenospora</name>
    <dbReference type="NCBI Taxonomy" id="979761"/>
    <lineage>
        <taxon>Eukaryota</taxon>
        <taxon>Fungi</taxon>
        <taxon>Fungi incertae sedis</taxon>
        <taxon>Mucoromycota</taxon>
        <taxon>Mortierellomycotina</taxon>
        <taxon>Mortierellomycetes</taxon>
        <taxon>Mortierellales</taxon>
        <taxon>Mortierellaceae</taxon>
        <taxon>Lunasporangiospora</taxon>
    </lineage>
</organism>
<keyword evidence="3" id="KW-0964">Secreted</keyword>
<dbReference type="GO" id="GO:0005576">
    <property type="term" value="C:extracellular region"/>
    <property type="evidence" value="ECO:0007669"/>
    <property type="project" value="UniProtKB-SubCell"/>
</dbReference>
<reference evidence="5" key="1">
    <citation type="journal article" date="2020" name="Fungal Divers.">
        <title>Resolving the Mortierellaceae phylogeny through synthesis of multi-gene phylogenetics and phylogenomics.</title>
        <authorList>
            <person name="Vandepol N."/>
            <person name="Liber J."/>
            <person name="Desiro A."/>
            <person name="Na H."/>
            <person name="Kennedy M."/>
            <person name="Barry K."/>
            <person name="Grigoriev I.V."/>
            <person name="Miller A.N."/>
            <person name="O'Donnell K."/>
            <person name="Stajich J.E."/>
            <person name="Bonito G."/>
        </authorList>
    </citation>
    <scope>NUCLEOTIDE SEQUENCE</scope>
    <source>
        <strain evidence="5">KOD1015</strain>
    </source>
</reference>
<evidence type="ECO:0000313" key="5">
    <source>
        <dbReference type="EMBL" id="KAF9578408.1"/>
    </source>
</evidence>
<evidence type="ECO:0000259" key="4">
    <source>
        <dbReference type="Pfam" id="PF20147"/>
    </source>
</evidence>
<proteinExistence type="predicted"/>
<dbReference type="GO" id="GO:0043657">
    <property type="term" value="C:host cell"/>
    <property type="evidence" value="ECO:0007669"/>
    <property type="project" value="UniProtKB-SubCell"/>
</dbReference>
<gene>
    <name evidence="5" type="ORF">BGW38_005798</name>
</gene>
<feature type="non-terminal residue" evidence="5">
    <location>
        <position position="264"/>
    </location>
</feature>
<protein>
    <recommendedName>
        <fullName evidence="4">Crinkler effector protein N-terminal domain-containing protein</fullName>
    </recommendedName>
</protein>
<evidence type="ECO:0000313" key="6">
    <source>
        <dbReference type="Proteomes" id="UP000780801"/>
    </source>
</evidence>
<keyword evidence="6" id="KW-1185">Reference proteome</keyword>